<feature type="transmembrane region" description="Helical" evidence="1">
    <location>
        <begin position="90"/>
        <end position="112"/>
    </location>
</feature>
<dbReference type="AlphaFoldDB" id="A0A258FH00"/>
<comment type="caution">
    <text evidence="3">The sequence shown here is derived from an EMBL/GenBank/DDBJ whole genome shotgun (WGS) entry which is preliminary data.</text>
</comment>
<evidence type="ECO:0000313" key="3">
    <source>
        <dbReference type="EMBL" id="OYX31795.1"/>
    </source>
</evidence>
<keyword evidence="1" id="KW-1133">Transmembrane helix</keyword>
<feature type="domain" description="DUF1206" evidence="2">
    <location>
        <begin position="223"/>
        <end position="292"/>
    </location>
</feature>
<keyword evidence="1" id="KW-0472">Membrane</keyword>
<feature type="domain" description="DUF1206" evidence="2">
    <location>
        <begin position="128"/>
        <end position="200"/>
    </location>
</feature>
<reference evidence="3 4" key="1">
    <citation type="submission" date="2017-03" db="EMBL/GenBank/DDBJ databases">
        <title>Lifting the veil on microbial sulfur biogeochemistry in mining wastewaters.</title>
        <authorList>
            <person name="Kantor R.S."/>
            <person name="Colenbrander Nelson T."/>
            <person name="Marshall S."/>
            <person name="Bennett D."/>
            <person name="Apte S."/>
            <person name="Camacho D."/>
            <person name="Thomas B.C."/>
            <person name="Warren L.A."/>
            <person name="Banfield J.F."/>
        </authorList>
    </citation>
    <scope>NUCLEOTIDE SEQUENCE [LARGE SCALE GENOMIC DNA]</scope>
    <source>
        <strain evidence="3">32-69-9</strain>
    </source>
</reference>
<evidence type="ECO:0000313" key="4">
    <source>
        <dbReference type="Proteomes" id="UP000215595"/>
    </source>
</evidence>
<gene>
    <name evidence="3" type="ORF">B7Z01_12130</name>
</gene>
<feature type="transmembrane region" description="Helical" evidence="1">
    <location>
        <begin position="51"/>
        <end position="70"/>
    </location>
</feature>
<feature type="transmembrane region" description="Helical" evidence="1">
    <location>
        <begin position="225"/>
        <end position="246"/>
    </location>
</feature>
<dbReference type="InterPro" id="IPR009597">
    <property type="entry name" value="DUF1206"/>
</dbReference>
<feature type="transmembrane region" description="Helical" evidence="1">
    <location>
        <begin position="124"/>
        <end position="145"/>
    </location>
</feature>
<dbReference type="Proteomes" id="UP000215595">
    <property type="component" value="Unassembled WGS sequence"/>
</dbReference>
<dbReference type="Pfam" id="PF06724">
    <property type="entry name" value="DUF1206"/>
    <property type="match status" value="3"/>
</dbReference>
<keyword evidence="1" id="KW-0812">Transmembrane</keyword>
<organism evidence="3 4">
    <name type="scientific">Brevundimonas subvibrioides</name>
    <dbReference type="NCBI Taxonomy" id="74313"/>
    <lineage>
        <taxon>Bacteria</taxon>
        <taxon>Pseudomonadati</taxon>
        <taxon>Pseudomonadota</taxon>
        <taxon>Alphaproteobacteria</taxon>
        <taxon>Caulobacterales</taxon>
        <taxon>Caulobacteraceae</taxon>
        <taxon>Brevundimonas</taxon>
    </lineage>
</organism>
<name>A0A258FH00_9CAUL</name>
<evidence type="ECO:0000259" key="2">
    <source>
        <dbReference type="Pfam" id="PF06724"/>
    </source>
</evidence>
<dbReference type="EMBL" id="NCEB01000028">
    <property type="protein sequence ID" value="OYX31795.1"/>
    <property type="molecule type" value="Genomic_DNA"/>
</dbReference>
<feature type="transmembrane region" description="Helical" evidence="1">
    <location>
        <begin position="266"/>
        <end position="287"/>
    </location>
</feature>
<accession>A0A258FH00</accession>
<feature type="transmembrane region" description="Helical" evidence="1">
    <location>
        <begin position="178"/>
        <end position="196"/>
    </location>
</feature>
<proteinExistence type="predicted"/>
<feature type="domain" description="DUF1206" evidence="2">
    <location>
        <begin position="45"/>
        <end position="112"/>
    </location>
</feature>
<evidence type="ECO:0000256" key="1">
    <source>
        <dbReference type="SAM" id="Phobius"/>
    </source>
</evidence>
<protein>
    <recommendedName>
        <fullName evidence="2">DUF1206 domain-containing protein</fullName>
    </recommendedName>
</protein>
<sequence>MADVFAPIHGLRARLAALGEAGRGRFAILRRVPPLRDLLEMAARVGYGARGFVYVSIGVIALMAALDMTGDAVGSTGAAAMLAEQPFGRLWLMLLGAGLWAFVSWRVLQSVFDADREGTSRKALMLRAGQAASGVFYGLLASTVFEFLDEYERSAAADDVAENQEKAASLLALPNGHWLLLGVGLIVLGIGVGNIIKGVKADFGEALSCSPQVCKRLSPIARAGYVARGVAYLPLGVFVSLAGWRASSAEVTAFGEALDALERQPGGSWVLGVTALGLIAFGLFAFVEARFRRIRPPRDLTPG</sequence>